<feature type="region of interest" description="Disordered" evidence="1">
    <location>
        <begin position="1"/>
        <end position="26"/>
    </location>
</feature>
<dbReference type="AlphaFoldDB" id="A0A158DX37"/>
<reference evidence="3" key="1">
    <citation type="submission" date="2016-01" db="EMBL/GenBank/DDBJ databases">
        <authorList>
            <person name="Peeters Charlotte."/>
        </authorList>
    </citation>
    <scope>NUCLEOTIDE SEQUENCE [LARGE SCALE GENOMIC DNA]</scope>
</reference>
<dbReference type="Proteomes" id="UP000054624">
    <property type="component" value="Unassembled WGS sequence"/>
</dbReference>
<dbReference type="EMBL" id="FCOI02000062">
    <property type="protein sequence ID" value="SAK99172.1"/>
    <property type="molecule type" value="Genomic_DNA"/>
</dbReference>
<evidence type="ECO:0000313" key="3">
    <source>
        <dbReference type="Proteomes" id="UP000054624"/>
    </source>
</evidence>
<gene>
    <name evidence="2" type="ORF">AWB76_07664</name>
</gene>
<protein>
    <submittedName>
        <fullName evidence="2">Uncharacterized protein</fullName>
    </submittedName>
</protein>
<evidence type="ECO:0000256" key="1">
    <source>
        <dbReference type="SAM" id="MobiDB-lite"/>
    </source>
</evidence>
<organism evidence="2 3">
    <name type="scientific">Caballeronia temeraria</name>
    <dbReference type="NCBI Taxonomy" id="1777137"/>
    <lineage>
        <taxon>Bacteria</taxon>
        <taxon>Pseudomonadati</taxon>
        <taxon>Pseudomonadota</taxon>
        <taxon>Betaproteobacteria</taxon>
        <taxon>Burkholderiales</taxon>
        <taxon>Burkholderiaceae</taxon>
        <taxon>Caballeronia</taxon>
    </lineage>
</organism>
<feature type="compositionally biased region" description="Polar residues" evidence="1">
    <location>
        <begin position="1"/>
        <end position="11"/>
    </location>
</feature>
<evidence type="ECO:0000313" key="2">
    <source>
        <dbReference type="EMBL" id="SAK99172.1"/>
    </source>
</evidence>
<sequence>MGLSLSRSHGSVGSGVKLGWSKPRAQEGVGDECSAQLLIGPRRSVIHSFPWPADEEAVIVSGCEVVPNLGFNPFWRADHRNGHLRLPSILVKRDRRRSDSLSQLPVEHGPGTLAFRTNRATSWQTDPRPLPWYAQLATPYSAREYQDAIGAPDAM</sequence>
<keyword evidence="3" id="KW-1185">Reference proteome</keyword>
<accession>A0A158DX37</accession>
<proteinExistence type="predicted"/>
<name>A0A158DX37_9BURK</name>